<comment type="caution">
    <text evidence="3">The sequence shown here is derived from an EMBL/GenBank/DDBJ whole genome shotgun (WGS) entry which is preliminary data.</text>
</comment>
<accession>A0A2M7QKB5</accession>
<evidence type="ECO:0000259" key="1">
    <source>
        <dbReference type="Pfam" id="PF11258"/>
    </source>
</evidence>
<dbReference type="Pfam" id="PF11258">
    <property type="entry name" value="DUF3048"/>
    <property type="match status" value="1"/>
</dbReference>
<gene>
    <name evidence="3" type="ORF">COY87_00835</name>
</gene>
<dbReference type="Pfam" id="PF17479">
    <property type="entry name" value="DUF3048_C"/>
    <property type="match status" value="1"/>
</dbReference>
<sequence>FVVFLVFVSSSYGSYSFFSTQQKKIIKTEEKKGITQEEIEANVPKTEECPINGQMMTVKQKDKWVIRRPLGIMIENSKDARPQSGLSSADVIYEAVAEGGITRFLAIFYCQDAAFVGPVRSARVHFMKMLREYGDYPLYGHVGGANCDAETGSGCANGAKADALGLINKLGWGSYNDMNQFSVPFPYYWRDYDRLPNVATEHTVYTSTEKLWKYAKEKRLLTNVDEEGISWDKTFTKWKFQEDAKLAERGSTTKVSLSFWSSFSSEMAVDWVYDKQTNYYNRKNGGVAHFDKNTGKQIQAKNVIVLFASETPANDGYDGGHILYGLTGTGDALVFQNGKTIKATWSKEDEETRISLLDENDKIIPIVRGKVFFEILPIGNKVQY</sequence>
<name>A0A2M7QKB5_9BACT</name>
<evidence type="ECO:0000313" key="3">
    <source>
        <dbReference type="EMBL" id="PIY72458.1"/>
    </source>
</evidence>
<dbReference type="EMBL" id="PFLI01000027">
    <property type="protein sequence ID" value="PIY72458.1"/>
    <property type="molecule type" value="Genomic_DNA"/>
</dbReference>
<dbReference type="SUPFAM" id="SSF159774">
    <property type="entry name" value="YerB-like"/>
    <property type="match status" value="1"/>
</dbReference>
<feature type="non-terminal residue" evidence="3">
    <location>
        <position position="1"/>
    </location>
</feature>
<dbReference type="InterPro" id="IPR021416">
    <property type="entry name" value="DUF3048_N"/>
</dbReference>
<evidence type="ECO:0000313" key="4">
    <source>
        <dbReference type="Proteomes" id="UP000229401"/>
    </source>
</evidence>
<proteinExistence type="predicted"/>
<dbReference type="Proteomes" id="UP000229401">
    <property type="component" value="Unassembled WGS sequence"/>
</dbReference>
<dbReference type="InterPro" id="IPR035328">
    <property type="entry name" value="DUF3048_C"/>
</dbReference>
<dbReference type="Gene3D" id="3.50.90.10">
    <property type="entry name" value="YerB-like"/>
    <property type="match status" value="1"/>
</dbReference>
<evidence type="ECO:0008006" key="5">
    <source>
        <dbReference type="Google" id="ProtNLM"/>
    </source>
</evidence>
<organism evidence="3 4">
    <name type="scientific">Candidatus Roizmanbacteria bacterium CG_4_10_14_0_8_um_filter_33_9</name>
    <dbReference type="NCBI Taxonomy" id="1974826"/>
    <lineage>
        <taxon>Bacteria</taxon>
        <taxon>Candidatus Roizmaniibacteriota</taxon>
    </lineage>
</organism>
<reference evidence="4" key="1">
    <citation type="submission" date="2017-09" db="EMBL/GenBank/DDBJ databases">
        <title>Depth-based differentiation of microbial function through sediment-hosted aquifers and enrichment of novel symbionts in the deep terrestrial subsurface.</title>
        <authorList>
            <person name="Probst A.J."/>
            <person name="Ladd B."/>
            <person name="Jarett J.K."/>
            <person name="Geller-Mcgrath D.E."/>
            <person name="Sieber C.M.K."/>
            <person name="Emerson J.B."/>
            <person name="Anantharaman K."/>
            <person name="Thomas B.C."/>
            <person name="Malmstrom R."/>
            <person name="Stieglmeier M."/>
            <person name="Klingl A."/>
            <person name="Woyke T."/>
            <person name="Ryan C.M."/>
            <person name="Banfield J.F."/>
        </authorList>
    </citation>
    <scope>NUCLEOTIDE SEQUENCE [LARGE SCALE GENOMIC DNA]</scope>
</reference>
<dbReference type="InterPro" id="IPR023158">
    <property type="entry name" value="YerB-like_sf"/>
</dbReference>
<feature type="domain" description="DUF3048" evidence="2">
    <location>
        <begin position="263"/>
        <end position="372"/>
    </location>
</feature>
<evidence type="ECO:0000259" key="2">
    <source>
        <dbReference type="Pfam" id="PF17479"/>
    </source>
</evidence>
<dbReference type="AlphaFoldDB" id="A0A2M7QKB5"/>
<feature type="domain" description="DUF3048" evidence="1">
    <location>
        <begin position="63"/>
        <end position="218"/>
    </location>
</feature>
<protein>
    <recommendedName>
        <fullName evidence="5">DUF3048 domain-containing protein</fullName>
    </recommendedName>
</protein>